<proteinExistence type="predicted"/>
<evidence type="ECO:0000256" key="7">
    <source>
        <dbReference type="ARBA" id="ARBA00022692"/>
    </source>
</evidence>
<feature type="domain" description="Histidine kinase" evidence="15">
    <location>
        <begin position="241"/>
        <end position="446"/>
    </location>
</feature>
<evidence type="ECO:0000256" key="9">
    <source>
        <dbReference type="ARBA" id="ARBA00022777"/>
    </source>
</evidence>
<comment type="catalytic activity">
    <reaction evidence="1">
        <text>ATP + protein L-histidine = ADP + protein N-phospho-L-histidine.</text>
        <dbReference type="EC" id="2.7.13.3"/>
    </reaction>
</comment>
<dbReference type="Gene3D" id="3.30.565.10">
    <property type="entry name" value="Histidine kinase-like ATPase, C-terminal domain"/>
    <property type="match status" value="1"/>
</dbReference>
<dbReference type="EC" id="2.7.13.3" evidence="3"/>
<organism evidence="17 18">
    <name type="scientific">Lottiidibacillus patelloidae</name>
    <dbReference type="NCBI Taxonomy" id="2670334"/>
    <lineage>
        <taxon>Bacteria</taxon>
        <taxon>Bacillati</taxon>
        <taxon>Bacillota</taxon>
        <taxon>Bacilli</taxon>
        <taxon>Bacillales</taxon>
        <taxon>Bacillaceae</taxon>
        <taxon>Lottiidibacillus</taxon>
    </lineage>
</organism>
<keyword evidence="6" id="KW-0808">Transferase</keyword>
<dbReference type="GO" id="GO:0000155">
    <property type="term" value="F:phosphorelay sensor kinase activity"/>
    <property type="evidence" value="ECO:0007669"/>
    <property type="project" value="InterPro"/>
</dbReference>
<dbReference type="SUPFAM" id="SSF158472">
    <property type="entry name" value="HAMP domain-like"/>
    <property type="match status" value="1"/>
</dbReference>
<evidence type="ECO:0000256" key="10">
    <source>
        <dbReference type="ARBA" id="ARBA00022840"/>
    </source>
</evidence>
<comment type="subcellular location">
    <subcellularLocation>
        <location evidence="2">Cell membrane</location>
        <topology evidence="2">Multi-pass membrane protein</topology>
    </subcellularLocation>
</comment>
<accession>A0A263BTP9</accession>
<evidence type="ECO:0000259" key="16">
    <source>
        <dbReference type="PROSITE" id="PS50885"/>
    </source>
</evidence>
<dbReference type="InterPro" id="IPR004358">
    <property type="entry name" value="Sig_transdc_His_kin-like_C"/>
</dbReference>
<dbReference type="InterPro" id="IPR036890">
    <property type="entry name" value="HATPase_C_sf"/>
</dbReference>
<keyword evidence="12" id="KW-0902">Two-component regulatory system</keyword>
<keyword evidence="13 14" id="KW-0472">Membrane</keyword>
<evidence type="ECO:0000256" key="5">
    <source>
        <dbReference type="ARBA" id="ARBA00022553"/>
    </source>
</evidence>
<keyword evidence="5" id="KW-0597">Phosphoprotein</keyword>
<dbReference type="InterPro" id="IPR003660">
    <property type="entry name" value="HAMP_dom"/>
</dbReference>
<dbReference type="PANTHER" id="PTHR45528">
    <property type="entry name" value="SENSOR HISTIDINE KINASE CPXA"/>
    <property type="match status" value="1"/>
</dbReference>
<dbReference type="PROSITE" id="PS50885">
    <property type="entry name" value="HAMP"/>
    <property type="match status" value="1"/>
</dbReference>
<dbReference type="GO" id="GO:0005886">
    <property type="term" value="C:plasma membrane"/>
    <property type="evidence" value="ECO:0007669"/>
    <property type="project" value="UniProtKB-SubCell"/>
</dbReference>
<dbReference type="CDD" id="cd06225">
    <property type="entry name" value="HAMP"/>
    <property type="match status" value="1"/>
</dbReference>
<keyword evidence="9" id="KW-0418">Kinase</keyword>
<dbReference type="Gene3D" id="1.10.287.130">
    <property type="match status" value="1"/>
</dbReference>
<reference evidence="18" key="1">
    <citation type="submission" date="2017-08" db="EMBL/GenBank/DDBJ databases">
        <authorList>
            <person name="Huang Z."/>
        </authorList>
    </citation>
    <scope>NUCLEOTIDE SEQUENCE [LARGE SCALE GENOMIC DNA]</scope>
    <source>
        <strain evidence="18">SA5d-4</strain>
    </source>
</reference>
<keyword evidence="7 14" id="KW-0812">Transmembrane</keyword>
<dbReference type="SMART" id="SM00304">
    <property type="entry name" value="HAMP"/>
    <property type="match status" value="1"/>
</dbReference>
<dbReference type="InterPro" id="IPR005467">
    <property type="entry name" value="His_kinase_dom"/>
</dbReference>
<evidence type="ECO:0000256" key="11">
    <source>
        <dbReference type="ARBA" id="ARBA00022989"/>
    </source>
</evidence>
<feature type="domain" description="HAMP" evidence="16">
    <location>
        <begin position="181"/>
        <end position="233"/>
    </location>
</feature>
<gene>
    <name evidence="17" type="ORF">CIB95_06490</name>
</gene>
<keyword evidence="4" id="KW-1003">Cell membrane</keyword>
<keyword evidence="18" id="KW-1185">Reference proteome</keyword>
<dbReference type="GO" id="GO:0005524">
    <property type="term" value="F:ATP binding"/>
    <property type="evidence" value="ECO:0007669"/>
    <property type="project" value="UniProtKB-KW"/>
</dbReference>
<evidence type="ECO:0000256" key="4">
    <source>
        <dbReference type="ARBA" id="ARBA00022475"/>
    </source>
</evidence>
<evidence type="ECO:0000256" key="2">
    <source>
        <dbReference type="ARBA" id="ARBA00004651"/>
    </source>
</evidence>
<keyword evidence="8" id="KW-0547">Nucleotide-binding</keyword>
<keyword evidence="10" id="KW-0067">ATP-binding</keyword>
<name>A0A263BTP9_9BACI</name>
<keyword evidence="11 14" id="KW-1133">Transmembrane helix</keyword>
<dbReference type="AlphaFoldDB" id="A0A263BTP9"/>
<evidence type="ECO:0000256" key="3">
    <source>
        <dbReference type="ARBA" id="ARBA00012438"/>
    </source>
</evidence>
<evidence type="ECO:0000256" key="1">
    <source>
        <dbReference type="ARBA" id="ARBA00000085"/>
    </source>
</evidence>
<evidence type="ECO:0000256" key="12">
    <source>
        <dbReference type="ARBA" id="ARBA00023012"/>
    </source>
</evidence>
<dbReference type="InterPro" id="IPR050398">
    <property type="entry name" value="HssS/ArlS-like"/>
</dbReference>
<dbReference type="Pfam" id="PF00512">
    <property type="entry name" value="HisKA"/>
    <property type="match status" value="1"/>
</dbReference>
<feature type="transmembrane region" description="Helical" evidence="14">
    <location>
        <begin position="7"/>
        <end position="30"/>
    </location>
</feature>
<dbReference type="SUPFAM" id="SSF55874">
    <property type="entry name" value="ATPase domain of HSP90 chaperone/DNA topoisomerase II/histidine kinase"/>
    <property type="match status" value="1"/>
</dbReference>
<dbReference type="PRINTS" id="PR00344">
    <property type="entry name" value="BCTRLSENSOR"/>
</dbReference>
<dbReference type="InterPro" id="IPR003661">
    <property type="entry name" value="HisK_dim/P_dom"/>
</dbReference>
<evidence type="ECO:0000259" key="15">
    <source>
        <dbReference type="PROSITE" id="PS50109"/>
    </source>
</evidence>
<dbReference type="RefSeq" id="WP_094923482.1">
    <property type="nucleotide sequence ID" value="NZ_NPIA01000003.1"/>
</dbReference>
<feature type="transmembrane region" description="Helical" evidence="14">
    <location>
        <begin position="161"/>
        <end position="180"/>
    </location>
</feature>
<dbReference type="Pfam" id="PF00672">
    <property type="entry name" value="HAMP"/>
    <property type="match status" value="1"/>
</dbReference>
<dbReference type="SUPFAM" id="SSF47384">
    <property type="entry name" value="Homodimeric domain of signal transducing histidine kinase"/>
    <property type="match status" value="1"/>
</dbReference>
<evidence type="ECO:0000256" key="13">
    <source>
        <dbReference type="ARBA" id="ARBA00023136"/>
    </source>
</evidence>
<sequence>MMKKWPLFIQITAVFTGLLLCTSLLLLFFLPITLKNFFTEEIFTTIHYSQQFFYNKNRDLEIGKIDSPQEIQSIRTVNHVLVNNEGKIIKGTKLNPLIISKIITNINRENVSSKKYSIPFQGETIFIVAQKLVEHEKNYYVISFMWDTYRDELVVTLFKRIFFLMAIIIVISIFISSGLAKRLTKPIITMKLHVRKIAKRNWDEPLNIKRSDELGELAQSIEEMRKQLLQQDKAQQSFMQNISHDLKTPVMIIQSYAEAIRDGLYVKGTLEKTTEVISEEAKRLETKIQDLLYLTKLQYLETKHKQYEPFQILELLQAVSNRVKHQKREVNWVIENNDFGMIGNRAQFEVALENILNNCLRYAKTQIKISFSKENEFGKLHIWNDGPKIDEALLEKLFEPFSKGLEGNFGLGLTIVKKVIDSHNGSITINNAEHGVAYDIIVPIKK</sequence>
<evidence type="ECO:0000256" key="6">
    <source>
        <dbReference type="ARBA" id="ARBA00022679"/>
    </source>
</evidence>
<evidence type="ECO:0000256" key="8">
    <source>
        <dbReference type="ARBA" id="ARBA00022741"/>
    </source>
</evidence>
<dbReference type="Proteomes" id="UP000217083">
    <property type="component" value="Unassembled WGS sequence"/>
</dbReference>
<dbReference type="InterPro" id="IPR036097">
    <property type="entry name" value="HisK_dim/P_sf"/>
</dbReference>
<dbReference type="SMART" id="SM00387">
    <property type="entry name" value="HATPase_c"/>
    <property type="match status" value="1"/>
</dbReference>
<evidence type="ECO:0000313" key="17">
    <source>
        <dbReference type="EMBL" id="OZM57113.1"/>
    </source>
</evidence>
<dbReference type="CDD" id="cd00082">
    <property type="entry name" value="HisKA"/>
    <property type="match status" value="1"/>
</dbReference>
<evidence type="ECO:0000313" key="18">
    <source>
        <dbReference type="Proteomes" id="UP000217083"/>
    </source>
</evidence>
<protein>
    <recommendedName>
        <fullName evidence="3">histidine kinase</fullName>
        <ecNumber evidence="3">2.7.13.3</ecNumber>
    </recommendedName>
</protein>
<dbReference type="Pfam" id="PF02518">
    <property type="entry name" value="HATPase_c"/>
    <property type="match status" value="1"/>
</dbReference>
<reference evidence="17 18" key="2">
    <citation type="submission" date="2017-09" db="EMBL/GenBank/DDBJ databases">
        <title>Bacillus patelloidae sp. nov., isolated from the intestinal tract of a marine limpet.</title>
        <authorList>
            <person name="Liu R."/>
            <person name="Dong C."/>
            <person name="Shao Z."/>
        </authorList>
    </citation>
    <scope>NUCLEOTIDE SEQUENCE [LARGE SCALE GENOMIC DNA]</scope>
    <source>
        <strain evidence="17 18">SA5d-4</strain>
    </source>
</reference>
<dbReference type="EMBL" id="NPIA01000003">
    <property type="protein sequence ID" value="OZM57113.1"/>
    <property type="molecule type" value="Genomic_DNA"/>
</dbReference>
<evidence type="ECO:0000256" key="14">
    <source>
        <dbReference type="SAM" id="Phobius"/>
    </source>
</evidence>
<dbReference type="PANTHER" id="PTHR45528:SF1">
    <property type="entry name" value="SENSOR HISTIDINE KINASE CPXA"/>
    <property type="match status" value="1"/>
</dbReference>
<dbReference type="Gene3D" id="6.10.340.10">
    <property type="match status" value="1"/>
</dbReference>
<dbReference type="InterPro" id="IPR003594">
    <property type="entry name" value="HATPase_dom"/>
</dbReference>
<comment type="caution">
    <text evidence="17">The sequence shown here is derived from an EMBL/GenBank/DDBJ whole genome shotgun (WGS) entry which is preliminary data.</text>
</comment>
<dbReference type="PROSITE" id="PS50109">
    <property type="entry name" value="HIS_KIN"/>
    <property type="match status" value="1"/>
</dbReference>
<dbReference type="SMART" id="SM00388">
    <property type="entry name" value="HisKA"/>
    <property type="match status" value="1"/>
</dbReference>